<keyword evidence="2" id="KW-0378">Hydrolase</keyword>
<evidence type="ECO:0000313" key="3">
    <source>
        <dbReference type="Proteomes" id="UP000321306"/>
    </source>
</evidence>
<protein>
    <submittedName>
        <fullName evidence="2">Putative metal-dependent hydrolase YfiT</fullName>
    </submittedName>
</protein>
<dbReference type="GO" id="GO:0016787">
    <property type="term" value="F:hydrolase activity"/>
    <property type="evidence" value="ECO:0007669"/>
    <property type="project" value="UniProtKB-KW"/>
</dbReference>
<dbReference type="EMBL" id="BJXB01000017">
    <property type="protein sequence ID" value="GEM48093.1"/>
    <property type="molecule type" value="Genomic_DNA"/>
</dbReference>
<proteinExistence type="predicted"/>
<gene>
    <name evidence="2" type="primary">yfiT</name>
    <name evidence="2" type="ORF">DC3_37280</name>
</gene>
<accession>A0A511N5G7</accession>
<dbReference type="Proteomes" id="UP000321306">
    <property type="component" value="Unassembled WGS sequence"/>
</dbReference>
<dbReference type="InterPro" id="IPR024775">
    <property type="entry name" value="DinB-like"/>
</dbReference>
<evidence type="ECO:0000313" key="2">
    <source>
        <dbReference type="EMBL" id="GEM48093.1"/>
    </source>
</evidence>
<comment type="caution">
    <text evidence="2">The sequence shown here is derived from an EMBL/GenBank/DDBJ whole genome shotgun (WGS) entry which is preliminary data.</text>
</comment>
<reference evidence="2 3" key="1">
    <citation type="submission" date="2019-07" db="EMBL/GenBank/DDBJ databases">
        <title>Whole genome shotgun sequence of Deinococcus cellulosilyticus NBRC 106333.</title>
        <authorList>
            <person name="Hosoyama A."/>
            <person name="Uohara A."/>
            <person name="Ohji S."/>
            <person name="Ichikawa N."/>
        </authorList>
    </citation>
    <scope>NUCLEOTIDE SEQUENCE [LARGE SCALE GENOMIC DNA]</scope>
    <source>
        <strain evidence="2 3">NBRC 106333</strain>
    </source>
</reference>
<dbReference type="OrthoDB" id="9796039at2"/>
<dbReference type="Gene3D" id="1.20.120.450">
    <property type="entry name" value="dinb family like domain"/>
    <property type="match status" value="1"/>
</dbReference>
<keyword evidence="3" id="KW-1185">Reference proteome</keyword>
<dbReference type="InterPro" id="IPR034660">
    <property type="entry name" value="DinB/YfiT-like"/>
</dbReference>
<dbReference type="RefSeq" id="WP_146886871.1">
    <property type="nucleotide sequence ID" value="NZ_BJXB01000017.1"/>
</dbReference>
<evidence type="ECO:0000259" key="1">
    <source>
        <dbReference type="Pfam" id="PF12867"/>
    </source>
</evidence>
<dbReference type="AlphaFoldDB" id="A0A511N5G7"/>
<feature type="domain" description="DinB-like" evidence="1">
    <location>
        <begin position="32"/>
        <end position="163"/>
    </location>
</feature>
<dbReference type="Pfam" id="PF12867">
    <property type="entry name" value="DinB_2"/>
    <property type="match status" value="1"/>
</dbReference>
<organism evidence="2 3">
    <name type="scientific">Deinococcus cellulosilyticus (strain DSM 18568 / NBRC 106333 / KACC 11606 / 5516J-15)</name>
    <dbReference type="NCBI Taxonomy" id="1223518"/>
    <lineage>
        <taxon>Bacteria</taxon>
        <taxon>Thermotogati</taxon>
        <taxon>Deinococcota</taxon>
        <taxon>Deinococci</taxon>
        <taxon>Deinococcales</taxon>
        <taxon>Deinococcaceae</taxon>
        <taxon>Deinococcus</taxon>
    </lineage>
</organism>
<name>A0A511N5G7_DEIC1</name>
<sequence length="170" mass="20152">MDTQYPVGPLSIPDSISHERFEQYLQLMRDFPKELHDLVCPLTEQDLHRQYREGSFTVRQLAFHIADAHDQGFNRFRFGLTLDAPTIQPFPQELWAGLQDYNLPVEIAVNHFTAVNERWLHILKHLAIPEMEREFIHPDEGRQAIWKLVSKHEWHVRHHIAHIRLALKQS</sequence>
<dbReference type="SUPFAM" id="SSF109854">
    <property type="entry name" value="DinB/YfiT-like putative metalloenzymes"/>
    <property type="match status" value="1"/>
</dbReference>